<organism evidence="7 8">
    <name type="scientific">Shewanella holmiensis</name>
    <dbReference type="NCBI Taxonomy" id="2952222"/>
    <lineage>
        <taxon>Bacteria</taxon>
        <taxon>Pseudomonadati</taxon>
        <taxon>Pseudomonadota</taxon>
        <taxon>Gammaproteobacteria</taxon>
        <taxon>Alteromonadales</taxon>
        <taxon>Shewanellaceae</taxon>
        <taxon>Shewanella</taxon>
    </lineage>
</organism>
<dbReference type="PROSITE" id="PS51635">
    <property type="entry name" value="PNPLA"/>
    <property type="match status" value="1"/>
</dbReference>
<evidence type="ECO:0000256" key="1">
    <source>
        <dbReference type="ARBA" id="ARBA00022801"/>
    </source>
</evidence>
<dbReference type="PANTHER" id="PTHR14226">
    <property type="entry name" value="NEUROPATHY TARGET ESTERASE/SWISS CHEESE D.MELANOGASTER"/>
    <property type="match status" value="1"/>
</dbReference>
<feature type="active site" description="Proton acceptor" evidence="4">
    <location>
        <position position="262"/>
    </location>
</feature>
<evidence type="ECO:0000313" key="8">
    <source>
        <dbReference type="Proteomes" id="UP001155546"/>
    </source>
</evidence>
<evidence type="ECO:0000256" key="3">
    <source>
        <dbReference type="ARBA" id="ARBA00023098"/>
    </source>
</evidence>
<dbReference type="RefSeq" id="WP_261296995.1">
    <property type="nucleotide sequence ID" value="NZ_JAMTCD010000002.1"/>
</dbReference>
<protein>
    <submittedName>
        <fullName evidence="7">Patatin-like phospholipase family protein</fullName>
    </submittedName>
</protein>
<dbReference type="InterPro" id="IPR002641">
    <property type="entry name" value="PNPLA_dom"/>
</dbReference>
<dbReference type="Pfam" id="PF01734">
    <property type="entry name" value="Patatin"/>
    <property type="match status" value="1"/>
</dbReference>
<dbReference type="Gene3D" id="3.40.1090.10">
    <property type="entry name" value="Cytosolic phospholipase A2 catalytic domain"/>
    <property type="match status" value="1"/>
</dbReference>
<comment type="caution">
    <text evidence="7">The sequence shown here is derived from an EMBL/GenBank/DDBJ whole genome shotgun (WGS) entry which is preliminary data.</text>
</comment>
<dbReference type="InterPro" id="IPR016035">
    <property type="entry name" value="Acyl_Trfase/lysoPLipase"/>
</dbReference>
<feature type="short sequence motif" description="GXSXG" evidence="4">
    <location>
        <begin position="116"/>
        <end position="120"/>
    </location>
</feature>
<proteinExistence type="predicted"/>
<feature type="active site" description="Nucleophile" evidence="4">
    <location>
        <position position="118"/>
    </location>
</feature>
<dbReference type="Proteomes" id="UP001155546">
    <property type="component" value="Unassembled WGS sequence"/>
</dbReference>
<feature type="chain" id="PRO_5040918661" evidence="5">
    <location>
        <begin position="26"/>
        <end position="392"/>
    </location>
</feature>
<keyword evidence="8" id="KW-1185">Reference proteome</keyword>
<dbReference type="PROSITE" id="PS51257">
    <property type="entry name" value="PROKAR_LIPOPROTEIN"/>
    <property type="match status" value="1"/>
</dbReference>
<dbReference type="SUPFAM" id="SSF52151">
    <property type="entry name" value="FabD/lysophospholipase-like"/>
    <property type="match status" value="1"/>
</dbReference>
<accession>A0A9X3ALA9</accession>
<feature type="short sequence motif" description="GXGXXG" evidence="4">
    <location>
        <begin position="87"/>
        <end position="92"/>
    </location>
</feature>
<sequence>MGQTKSLSMVVFLSLFLVACSSTHTLENRVTKDNYRAVTVESSFADASSEPYRVWGDDASDFLFNPQDGTTPLKVNGDQLNILALSGGGANGAFGAGIINGLYDSNQLQEYSIVTGISAGSLMAPFVFVGGDEIPRLKEVMLSLNDDLILGKRNFLNALIKDAFTDGQKMFEFIQNVYTAEMIEQIAVQHQSGRRLFIGSTHFDSEELVVWNLGRIAESDLPNKVTLIHQILAASSSIPGVFPPQFITVNQGDKTLEELHVDGGLTVQMFFEVVNVDYAKINEALGLTTSPQIHVIRNGMLKVPYQATEDKGVDLLSRSLGSMTIQQAKGDLYRMLYFSKNSGLKLSFTYMDDEFNAPKATKDMFDLQYMKALYQHGYSKAKSTELWSTEVP</sequence>
<keyword evidence="2 4" id="KW-0442">Lipid degradation</keyword>
<evidence type="ECO:0000256" key="5">
    <source>
        <dbReference type="SAM" id="SignalP"/>
    </source>
</evidence>
<feature type="short sequence motif" description="DGA/G" evidence="4">
    <location>
        <begin position="262"/>
        <end position="264"/>
    </location>
</feature>
<name>A0A9X3ALA9_9GAMM</name>
<dbReference type="PANTHER" id="PTHR14226:SF74">
    <property type="entry name" value="BLR4684 PROTEIN"/>
    <property type="match status" value="1"/>
</dbReference>
<reference evidence="7" key="1">
    <citation type="journal article" date="2023" name="Int. J. Syst. Evol. Microbiol.">
        <title>&lt;i&gt;Shewanella septentrionalis&lt;/i&gt; sp. nov. and &lt;i&gt;Shewanella holmiensis&lt;/i&gt; sp. nov., isolated from Baltic Sea water and sediments.</title>
        <authorList>
            <person name="Martin-Rodriguez A.J."/>
            <person name="Thorell K."/>
            <person name="Joffre E."/>
            <person name="Jensie-Markopoulos S."/>
            <person name="Moore E.R.B."/>
            <person name="Sjoling A."/>
        </authorList>
    </citation>
    <scope>NUCLEOTIDE SEQUENCE</scope>
    <source>
        <strain evidence="7">SP1S2-7</strain>
    </source>
</reference>
<dbReference type="GO" id="GO:0016042">
    <property type="term" value="P:lipid catabolic process"/>
    <property type="evidence" value="ECO:0007669"/>
    <property type="project" value="UniProtKB-UniRule"/>
</dbReference>
<feature type="domain" description="PNPLA" evidence="6">
    <location>
        <begin position="83"/>
        <end position="275"/>
    </location>
</feature>
<evidence type="ECO:0000256" key="2">
    <source>
        <dbReference type="ARBA" id="ARBA00022963"/>
    </source>
</evidence>
<dbReference type="EMBL" id="JAMTCD010000002">
    <property type="protein sequence ID" value="MCT7940546.1"/>
    <property type="molecule type" value="Genomic_DNA"/>
</dbReference>
<dbReference type="GO" id="GO:0016787">
    <property type="term" value="F:hydrolase activity"/>
    <property type="evidence" value="ECO:0007669"/>
    <property type="project" value="UniProtKB-UniRule"/>
</dbReference>
<evidence type="ECO:0000256" key="4">
    <source>
        <dbReference type="PROSITE-ProRule" id="PRU01161"/>
    </source>
</evidence>
<keyword evidence="3 4" id="KW-0443">Lipid metabolism</keyword>
<evidence type="ECO:0000313" key="7">
    <source>
        <dbReference type="EMBL" id="MCT7940546.1"/>
    </source>
</evidence>
<dbReference type="InterPro" id="IPR050301">
    <property type="entry name" value="NTE"/>
</dbReference>
<gene>
    <name evidence="7" type="ORF">NE535_01835</name>
</gene>
<keyword evidence="5" id="KW-0732">Signal</keyword>
<evidence type="ECO:0000259" key="6">
    <source>
        <dbReference type="PROSITE" id="PS51635"/>
    </source>
</evidence>
<keyword evidence="1 4" id="KW-0378">Hydrolase</keyword>
<feature type="signal peptide" evidence="5">
    <location>
        <begin position="1"/>
        <end position="25"/>
    </location>
</feature>
<dbReference type="AlphaFoldDB" id="A0A9X3ALA9"/>